<evidence type="ECO:0000313" key="4">
    <source>
        <dbReference type="Proteomes" id="UP000195667"/>
    </source>
</evidence>
<dbReference type="AlphaFoldDB" id="A0A1R4H170"/>
<dbReference type="Proteomes" id="UP000195667">
    <property type="component" value="Unassembled WGS sequence"/>
</dbReference>
<reference evidence="4" key="1">
    <citation type="submission" date="2017-02" db="EMBL/GenBank/DDBJ databases">
        <authorList>
            <person name="Daims H."/>
        </authorList>
    </citation>
    <scope>NUCLEOTIDE SEQUENCE [LARGE SCALE GENOMIC DNA]</scope>
</reference>
<gene>
    <name evidence="3" type="ORF">CRENPOLYSF1_1290001</name>
</gene>
<dbReference type="OrthoDB" id="9813502at2"/>
<organism evidence="3 4">
    <name type="scientific">Crenothrix polyspora</name>
    <dbReference type="NCBI Taxonomy" id="360316"/>
    <lineage>
        <taxon>Bacteria</taxon>
        <taxon>Pseudomonadati</taxon>
        <taxon>Pseudomonadota</taxon>
        <taxon>Gammaproteobacteria</taxon>
        <taxon>Methylococcales</taxon>
        <taxon>Crenotrichaceae</taxon>
        <taxon>Crenothrix</taxon>
    </lineage>
</organism>
<accession>A0A1R4H170</accession>
<dbReference type="RefSeq" id="WP_087142341.1">
    <property type="nucleotide sequence ID" value="NZ_FUKI01000034.1"/>
</dbReference>
<evidence type="ECO:0000256" key="1">
    <source>
        <dbReference type="SAM" id="MobiDB-lite"/>
    </source>
</evidence>
<protein>
    <recommendedName>
        <fullName evidence="2">Phage head morphogenesis domain-containing protein</fullName>
    </recommendedName>
</protein>
<evidence type="ECO:0000259" key="2">
    <source>
        <dbReference type="Pfam" id="PF04233"/>
    </source>
</evidence>
<proteinExistence type="predicted"/>
<dbReference type="Pfam" id="PF04233">
    <property type="entry name" value="Phage_Mu_F"/>
    <property type="match status" value="1"/>
</dbReference>
<dbReference type="InterPro" id="IPR006528">
    <property type="entry name" value="Phage_head_morphogenesis_dom"/>
</dbReference>
<dbReference type="EMBL" id="FUKI01000034">
    <property type="protein sequence ID" value="SJM89965.1"/>
    <property type="molecule type" value="Genomic_DNA"/>
</dbReference>
<feature type="region of interest" description="Disordered" evidence="1">
    <location>
        <begin position="174"/>
        <end position="194"/>
    </location>
</feature>
<sequence>MASPISVGLVTFPEAIKAIRDRGIVLPDVYYGKLQGIARQLAFSVAGLASVDQLQSVLDSLTKALENGETLGAWKNRVLKDGTLNLPAYRLENIYRTNIQNAFNRGRWQKFGAFKASRPYLLYDAINDTRVRPAHLALDGIIRPVGDAFWNVHAPSCGYNCRCRLVSLSEQQAQNRSRADKNGNPQGLNKPVDVEKMKPDKGWDYNPGQDVFGGVERAVAARQGKVSPVLLSAFDRKIVHDDMKILNTESFIPVQKIMNELAGKNPDWFPDGFSGIFTVERADLFMAYHKGAFYVSNADKLVSGFNPMIDLTKAFEKAKTGDKLTFNEEYAVETLWHEIMHSRAQHSVFPKRANSLLIIEGIHQWLSRRTYTDFMQNIGIASQYQKEIMLSGHAYYDAVYNFTLYMTKK</sequence>
<name>A0A1R4H170_9GAMM</name>
<dbReference type="NCBIfam" id="TIGR01641">
    <property type="entry name" value="phageSPP1_gp7"/>
    <property type="match status" value="1"/>
</dbReference>
<keyword evidence="4" id="KW-1185">Reference proteome</keyword>
<evidence type="ECO:0000313" key="3">
    <source>
        <dbReference type="EMBL" id="SJM89965.1"/>
    </source>
</evidence>
<feature type="domain" description="Phage head morphogenesis" evidence="2">
    <location>
        <begin position="56"/>
        <end position="165"/>
    </location>
</feature>